<name>A0A0B6XGP0_XENBV</name>
<dbReference type="EMBL" id="FO818638">
    <property type="protein sequence ID" value="CDM92134.1"/>
    <property type="molecule type" value="Genomic_DNA"/>
</dbReference>
<gene>
    <name evidence="1" type="ORF">XBW1_mp0015</name>
</gene>
<evidence type="ECO:0000313" key="1">
    <source>
        <dbReference type="EMBL" id="CDM92134.1"/>
    </source>
</evidence>
<dbReference type="RefSeq" id="WP_046338161.1">
    <property type="nucleotide sequence ID" value="NZ_CAWMEF010000003.1"/>
</dbReference>
<proteinExistence type="predicted"/>
<dbReference type="AlphaFoldDB" id="A0A0B6XGP0"/>
<organism evidence="1 2">
    <name type="scientific">Xenorhabdus bovienii</name>
    <name type="common">Xenorhabdus nematophila subsp. bovienii</name>
    <dbReference type="NCBI Taxonomy" id="40576"/>
    <lineage>
        <taxon>Bacteria</taxon>
        <taxon>Pseudomonadati</taxon>
        <taxon>Pseudomonadota</taxon>
        <taxon>Gammaproteobacteria</taxon>
        <taxon>Enterobacterales</taxon>
        <taxon>Morganellaceae</taxon>
        <taxon>Xenorhabdus</taxon>
    </lineage>
</organism>
<evidence type="ECO:0000313" key="2">
    <source>
        <dbReference type="Proteomes" id="UP000032930"/>
    </source>
</evidence>
<protein>
    <submittedName>
        <fullName evidence="1">Uncharacterized protein</fullName>
    </submittedName>
</protein>
<reference evidence="1 2" key="1">
    <citation type="submission" date="2014-02" db="EMBL/GenBank/DDBJ databases">
        <authorList>
            <person name="Genoscope - CEA"/>
        </authorList>
    </citation>
    <scope>NUCLEOTIDE SEQUENCE [LARGE SCALE GENOMIC DNA]</scope>
    <source>
        <strain evidence="1 2">CS03</strain>
        <plasmid evidence="2">Plasmid</plasmid>
    </source>
</reference>
<dbReference type="Proteomes" id="UP000032930">
    <property type="component" value="Plasmid megaplasmid"/>
</dbReference>
<accession>A0A0B6XGP0</accession>
<sequence length="72" mass="7995">MNTEQEPTIIVNGVELNSAQAMAIRNTVSSFLSYLGENGLDDDELGKVISASYQDRLREVQEIMFLHCSSKS</sequence>
<dbReference type="KEGG" id="xbv:XBW1_mp0015"/>